<gene>
    <name evidence="2" type="ORF">MEUPH1_LOCUS2100</name>
</gene>
<feature type="region of interest" description="Disordered" evidence="1">
    <location>
        <begin position="33"/>
        <end position="87"/>
    </location>
</feature>
<accession>A0AAV0VL70</accession>
<feature type="compositionally biased region" description="Polar residues" evidence="1">
    <location>
        <begin position="33"/>
        <end position="46"/>
    </location>
</feature>
<keyword evidence="3" id="KW-1185">Reference proteome</keyword>
<evidence type="ECO:0000256" key="1">
    <source>
        <dbReference type="SAM" id="MobiDB-lite"/>
    </source>
</evidence>
<organism evidence="2 3">
    <name type="scientific">Macrosiphum euphorbiae</name>
    <name type="common">potato aphid</name>
    <dbReference type="NCBI Taxonomy" id="13131"/>
    <lineage>
        <taxon>Eukaryota</taxon>
        <taxon>Metazoa</taxon>
        <taxon>Ecdysozoa</taxon>
        <taxon>Arthropoda</taxon>
        <taxon>Hexapoda</taxon>
        <taxon>Insecta</taxon>
        <taxon>Pterygota</taxon>
        <taxon>Neoptera</taxon>
        <taxon>Paraneoptera</taxon>
        <taxon>Hemiptera</taxon>
        <taxon>Sternorrhyncha</taxon>
        <taxon>Aphidomorpha</taxon>
        <taxon>Aphidoidea</taxon>
        <taxon>Aphididae</taxon>
        <taxon>Macrosiphini</taxon>
        <taxon>Macrosiphum</taxon>
    </lineage>
</organism>
<name>A0AAV0VL70_9HEMI</name>
<dbReference type="AlphaFoldDB" id="A0AAV0VL70"/>
<feature type="compositionally biased region" description="Polar residues" evidence="1">
    <location>
        <begin position="72"/>
        <end position="87"/>
    </location>
</feature>
<comment type="caution">
    <text evidence="2">The sequence shown here is derived from an EMBL/GenBank/DDBJ whole genome shotgun (WGS) entry which is preliminary data.</text>
</comment>
<evidence type="ECO:0000313" key="3">
    <source>
        <dbReference type="Proteomes" id="UP001160148"/>
    </source>
</evidence>
<protein>
    <submittedName>
        <fullName evidence="2">Uncharacterized protein</fullName>
    </submittedName>
</protein>
<evidence type="ECO:0000313" key="2">
    <source>
        <dbReference type="EMBL" id="CAI6345039.1"/>
    </source>
</evidence>
<proteinExistence type="predicted"/>
<sequence>MQRNNSVTNKSKNKPKLSPLVITNYISRMTQDATSSPASSANNQEWNIVDINKRIRSPNNSTSPRTKKTSESPHFSSPNRYSLLNTNENNIDNMDIVTETEITSYSQAVIGNKSNKSDFNNTNDHISNQKLTNKLTTFISEFKTLISPLITLLNPLITLLTSLINKLSSNKGN</sequence>
<dbReference type="Proteomes" id="UP001160148">
    <property type="component" value="Unassembled WGS sequence"/>
</dbReference>
<dbReference type="EMBL" id="CARXXK010000001">
    <property type="protein sequence ID" value="CAI6345039.1"/>
    <property type="molecule type" value="Genomic_DNA"/>
</dbReference>
<reference evidence="2 3" key="1">
    <citation type="submission" date="2023-01" db="EMBL/GenBank/DDBJ databases">
        <authorList>
            <person name="Whitehead M."/>
        </authorList>
    </citation>
    <scope>NUCLEOTIDE SEQUENCE [LARGE SCALE GENOMIC DNA]</scope>
</reference>